<evidence type="ECO:0000256" key="9">
    <source>
        <dbReference type="ARBA" id="ARBA00023237"/>
    </source>
</evidence>
<keyword evidence="5 13" id="KW-0732">Signal</keyword>
<keyword evidence="2 10" id="KW-0813">Transport</keyword>
<evidence type="ECO:0000313" key="17">
    <source>
        <dbReference type="Proteomes" id="UP000632273"/>
    </source>
</evidence>
<keyword evidence="8" id="KW-0675">Receptor</keyword>
<evidence type="ECO:0000256" key="10">
    <source>
        <dbReference type="PROSITE-ProRule" id="PRU01360"/>
    </source>
</evidence>
<keyword evidence="9 10" id="KW-0998">Cell outer membrane</keyword>
<keyword evidence="17" id="KW-1185">Reference proteome</keyword>
<feature type="signal peptide" evidence="13">
    <location>
        <begin position="1"/>
        <end position="20"/>
    </location>
</feature>
<name>A0ABQ1TZ80_9BACT</name>
<organism evidence="16 17">
    <name type="scientific">Hymenobacter cavernae</name>
    <dbReference type="NCBI Taxonomy" id="2044852"/>
    <lineage>
        <taxon>Bacteria</taxon>
        <taxon>Pseudomonadati</taxon>
        <taxon>Bacteroidota</taxon>
        <taxon>Cytophagia</taxon>
        <taxon>Cytophagales</taxon>
        <taxon>Hymenobacteraceae</taxon>
        <taxon>Hymenobacter</taxon>
    </lineage>
</organism>
<dbReference type="InterPro" id="IPR039426">
    <property type="entry name" value="TonB-dep_rcpt-like"/>
</dbReference>
<evidence type="ECO:0000256" key="7">
    <source>
        <dbReference type="ARBA" id="ARBA00023136"/>
    </source>
</evidence>
<keyword evidence="7 10" id="KW-0472">Membrane</keyword>
<dbReference type="PANTHER" id="PTHR30069">
    <property type="entry name" value="TONB-DEPENDENT OUTER MEMBRANE RECEPTOR"/>
    <property type="match status" value="1"/>
</dbReference>
<evidence type="ECO:0000256" key="4">
    <source>
        <dbReference type="ARBA" id="ARBA00022692"/>
    </source>
</evidence>
<comment type="subcellular location">
    <subcellularLocation>
        <location evidence="1 10">Cell outer membrane</location>
        <topology evidence="1 10">Multi-pass membrane protein</topology>
    </subcellularLocation>
</comment>
<dbReference type="InterPro" id="IPR000531">
    <property type="entry name" value="Beta-barrel_TonB"/>
</dbReference>
<gene>
    <name evidence="16" type="ORF">GCM10011383_15920</name>
</gene>
<evidence type="ECO:0000256" key="6">
    <source>
        <dbReference type="ARBA" id="ARBA00023077"/>
    </source>
</evidence>
<dbReference type="RefSeq" id="WP_188812872.1">
    <property type="nucleotide sequence ID" value="NZ_BMHT01000002.1"/>
</dbReference>
<evidence type="ECO:0000259" key="14">
    <source>
        <dbReference type="Pfam" id="PF00593"/>
    </source>
</evidence>
<reference evidence="17" key="1">
    <citation type="journal article" date="2019" name="Int. J. Syst. Evol. Microbiol.">
        <title>The Global Catalogue of Microorganisms (GCM) 10K type strain sequencing project: providing services to taxonomists for standard genome sequencing and annotation.</title>
        <authorList>
            <consortium name="The Broad Institute Genomics Platform"/>
            <consortium name="The Broad Institute Genome Sequencing Center for Infectious Disease"/>
            <person name="Wu L."/>
            <person name="Ma J."/>
        </authorList>
    </citation>
    <scope>NUCLEOTIDE SEQUENCE [LARGE SCALE GENOMIC DNA]</scope>
    <source>
        <strain evidence="17">CGMCC 1.15197</strain>
    </source>
</reference>
<dbReference type="PROSITE" id="PS52016">
    <property type="entry name" value="TONB_DEPENDENT_REC_3"/>
    <property type="match status" value="1"/>
</dbReference>
<feature type="region of interest" description="Disordered" evidence="12">
    <location>
        <begin position="247"/>
        <end position="275"/>
    </location>
</feature>
<proteinExistence type="inferred from homology"/>
<protein>
    <submittedName>
        <fullName evidence="16">Membrane protein</fullName>
    </submittedName>
</protein>
<dbReference type="Gene3D" id="2.40.170.20">
    <property type="entry name" value="TonB-dependent receptor, beta-barrel domain"/>
    <property type="match status" value="1"/>
</dbReference>
<dbReference type="SUPFAM" id="SSF56935">
    <property type="entry name" value="Porins"/>
    <property type="match status" value="1"/>
</dbReference>
<dbReference type="Pfam" id="PF00593">
    <property type="entry name" value="TonB_dep_Rec_b-barrel"/>
    <property type="match status" value="1"/>
</dbReference>
<dbReference type="PANTHER" id="PTHR30069:SF29">
    <property type="entry name" value="HEMOGLOBIN AND HEMOGLOBIN-HAPTOGLOBIN-BINDING PROTEIN 1-RELATED"/>
    <property type="match status" value="1"/>
</dbReference>
<evidence type="ECO:0000256" key="12">
    <source>
        <dbReference type="SAM" id="MobiDB-lite"/>
    </source>
</evidence>
<dbReference type="InterPro" id="IPR012910">
    <property type="entry name" value="Plug_dom"/>
</dbReference>
<evidence type="ECO:0000313" key="16">
    <source>
        <dbReference type="EMBL" id="GGF05643.1"/>
    </source>
</evidence>
<evidence type="ECO:0000256" key="11">
    <source>
        <dbReference type="RuleBase" id="RU003357"/>
    </source>
</evidence>
<comment type="similarity">
    <text evidence="10 11">Belongs to the TonB-dependent receptor family.</text>
</comment>
<dbReference type="Pfam" id="PF07715">
    <property type="entry name" value="Plug"/>
    <property type="match status" value="1"/>
</dbReference>
<feature type="compositionally biased region" description="Polar residues" evidence="12">
    <location>
        <begin position="263"/>
        <end position="275"/>
    </location>
</feature>
<dbReference type="EMBL" id="BMHT01000002">
    <property type="protein sequence ID" value="GGF05643.1"/>
    <property type="molecule type" value="Genomic_DNA"/>
</dbReference>
<keyword evidence="3 10" id="KW-1134">Transmembrane beta strand</keyword>
<dbReference type="Gene3D" id="2.170.130.10">
    <property type="entry name" value="TonB-dependent receptor, plug domain"/>
    <property type="match status" value="1"/>
</dbReference>
<evidence type="ECO:0000256" key="13">
    <source>
        <dbReference type="SAM" id="SignalP"/>
    </source>
</evidence>
<dbReference type="Proteomes" id="UP000632273">
    <property type="component" value="Unassembled WGS sequence"/>
</dbReference>
<evidence type="ECO:0000256" key="1">
    <source>
        <dbReference type="ARBA" id="ARBA00004571"/>
    </source>
</evidence>
<comment type="caution">
    <text evidence="16">The sequence shown here is derived from an EMBL/GenBank/DDBJ whole genome shotgun (WGS) entry which is preliminary data.</text>
</comment>
<evidence type="ECO:0000256" key="5">
    <source>
        <dbReference type="ARBA" id="ARBA00022729"/>
    </source>
</evidence>
<evidence type="ECO:0000259" key="15">
    <source>
        <dbReference type="Pfam" id="PF07715"/>
    </source>
</evidence>
<evidence type="ECO:0000256" key="2">
    <source>
        <dbReference type="ARBA" id="ARBA00022448"/>
    </source>
</evidence>
<evidence type="ECO:0000256" key="3">
    <source>
        <dbReference type="ARBA" id="ARBA00022452"/>
    </source>
</evidence>
<feature type="domain" description="TonB-dependent receptor plug" evidence="15">
    <location>
        <begin position="61"/>
        <end position="167"/>
    </location>
</feature>
<dbReference type="InterPro" id="IPR036942">
    <property type="entry name" value="Beta-barrel_TonB_sf"/>
</dbReference>
<accession>A0ABQ1TZ80</accession>
<dbReference type="InterPro" id="IPR037066">
    <property type="entry name" value="Plug_dom_sf"/>
</dbReference>
<keyword evidence="4 10" id="KW-0812">Transmembrane</keyword>
<feature type="domain" description="TonB-dependent receptor-like beta-barrel" evidence="14">
    <location>
        <begin position="361"/>
        <end position="841"/>
    </location>
</feature>
<keyword evidence="6 11" id="KW-0798">TonB box</keyword>
<feature type="chain" id="PRO_5046927683" evidence="13">
    <location>
        <begin position="21"/>
        <end position="871"/>
    </location>
</feature>
<sequence>MHQRLLLYFLGLLPALPVRAQVSPTRRASLKPAVDTIFTTKKHALSEVVVSASRVQESILQSPVTVEKLNARALRLTPTPSFFDALENVKGVQVITPSLGFKVINARGFSNTTNVRFVQLVDGIDNQAPHIGGPIGNALGPNDLDINTVEIVPGTAAALYGLNAINGLANFTTKNPFSFEGLSVQQKTGLNHVNDPNTGVKLYSETSVRYAKVLTPKLAFKVNGTFNRGYDWIANDQADINSSGNATTGLFGAENPARDPVSSYGNESSDRSTLTLGGKSYSVARTGYNEKDVTDYQLQTIKADAVLHYKPGSETELAYTYRVAVLDNIYQRSNRFRLQDYRLQQHAVSLMGPVVQARAYLTRENTGQSYNLRSMAENLDRSYKPDAVWNQDYTKAWNAATQAGQTIAEAHATARAAADLGRYQPGTPAFKEQLKKLQDINNWDQGAALRVQSDLIHAEGQVNIGEALRRSSNSFLPAYIDLLVGADHRTYVIVPDGNYFINPNPGKDPLNDNLTYSKTGGFVQARARLLQDKVRLTATLRADKNDYFNTRFNPRFTAVYSPTQQHNFRVSYQSGYRFPSLFEGFSNVNSGQVQRVGGLRVMSNGVFENSYLRTSIDAFTAAIANDVNVNKLSRARAIEKNQGLLVKNPYTYLSPEHIKSLELGYKAALLPGGRLLLDIDFYYNTYRDFIAQVEAYVPKTLNPDSTAIYLSNRNGQNRYRLWTNSQSKVNNYGGSAGLRYELAGGYLAGANVTYARLDRTANGDGLEDGFNTPRWAYNLSLGNENAYKNLGFGLNYRWQTRYYSQTFLVNGDVPAYGNLDAQLSYTLPAPNLRFKLGATNVLNHYYYSFLGGPSIGGLYYMTVTWSLPNNS</sequence>
<evidence type="ECO:0000256" key="8">
    <source>
        <dbReference type="ARBA" id="ARBA00023170"/>
    </source>
</evidence>